<organism evidence="2 3">
    <name type="scientific">Daphnia pulex</name>
    <name type="common">Water flea</name>
    <dbReference type="NCBI Taxonomy" id="6669"/>
    <lineage>
        <taxon>Eukaryota</taxon>
        <taxon>Metazoa</taxon>
        <taxon>Ecdysozoa</taxon>
        <taxon>Arthropoda</taxon>
        <taxon>Crustacea</taxon>
        <taxon>Branchiopoda</taxon>
        <taxon>Diplostraca</taxon>
        <taxon>Cladocera</taxon>
        <taxon>Anomopoda</taxon>
        <taxon>Daphniidae</taxon>
        <taxon>Daphnia</taxon>
    </lineage>
</organism>
<dbReference type="AlphaFoldDB" id="E9I1S2"/>
<proteinExistence type="predicted"/>
<dbReference type="InParanoid" id="E9I1S2"/>
<reference evidence="2 3" key="1">
    <citation type="journal article" date="2011" name="Science">
        <title>The ecoresponsive genome of Daphnia pulex.</title>
        <authorList>
            <person name="Colbourne J.K."/>
            <person name="Pfrender M.E."/>
            <person name="Gilbert D."/>
            <person name="Thomas W.K."/>
            <person name="Tucker A."/>
            <person name="Oakley T.H."/>
            <person name="Tokishita S."/>
            <person name="Aerts A."/>
            <person name="Arnold G.J."/>
            <person name="Basu M.K."/>
            <person name="Bauer D.J."/>
            <person name="Caceres C.E."/>
            <person name="Carmel L."/>
            <person name="Casola C."/>
            <person name="Choi J.H."/>
            <person name="Detter J.C."/>
            <person name="Dong Q."/>
            <person name="Dusheyko S."/>
            <person name="Eads B.D."/>
            <person name="Frohlich T."/>
            <person name="Geiler-Samerotte K.A."/>
            <person name="Gerlach D."/>
            <person name="Hatcher P."/>
            <person name="Jogdeo S."/>
            <person name="Krijgsveld J."/>
            <person name="Kriventseva E.V."/>
            <person name="Kultz D."/>
            <person name="Laforsch C."/>
            <person name="Lindquist E."/>
            <person name="Lopez J."/>
            <person name="Manak J.R."/>
            <person name="Muller J."/>
            <person name="Pangilinan J."/>
            <person name="Patwardhan R.P."/>
            <person name="Pitluck S."/>
            <person name="Pritham E.J."/>
            <person name="Rechtsteiner A."/>
            <person name="Rho M."/>
            <person name="Rogozin I.B."/>
            <person name="Sakarya O."/>
            <person name="Salamov A."/>
            <person name="Schaack S."/>
            <person name="Shapiro H."/>
            <person name="Shiga Y."/>
            <person name="Skalitzky C."/>
            <person name="Smith Z."/>
            <person name="Souvorov A."/>
            <person name="Sung W."/>
            <person name="Tang Z."/>
            <person name="Tsuchiya D."/>
            <person name="Tu H."/>
            <person name="Vos H."/>
            <person name="Wang M."/>
            <person name="Wolf Y.I."/>
            <person name="Yamagata H."/>
            <person name="Yamada T."/>
            <person name="Ye Y."/>
            <person name="Shaw J.R."/>
            <person name="Andrews J."/>
            <person name="Crease T.J."/>
            <person name="Tang H."/>
            <person name="Lucas S.M."/>
            <person name="Robertson H.M."/>
            <person name="Bork P."/>
            <person name="Koonin E.V."/>
            <person name="Zdobnov E.M."/>
            <person name="Grigoriev I.V."/>
            <person name="Lynch M."/>
            <person name="Boore J.L."/>
        </authorList>
    </citation>
    <scope>NUCLEOTIDE SEQUENCE [LARGE SCALE GENOMIC DNA]</scope>
</reference>
<evidence type="ECO:0000313" key="3">
    <source>
        <dbReference type="Proteomes" id="UP000000305"/>
    </source>
</evidence>
<accession>E9I1S2</accession>
<feature type="region of interest" description="Disordered" evidence="1">
    <location>
        <begin position="61"/>
        <end position="108"/>
    </location>
</feature>
<evidence type="ECO:0000256" key="1">
    <source>
        <dbReference type="SAM" id="MobiDB-lite"/>
    </source>
</evidence>
<feature type="compositionally biased region" description="Polar residues" evidence="1">
    <location>
        <begin position="90"/>
        <end position="108"/>
    </location>
</feature>
<sequence>MWQKFGDGLQGSGLHQEISIPQLQGTREAIFPPFLTPEFKTIQHVRGMDHVHHNHTYYALGSEASGTSQRPVSRDKHRASGSSLRSSVSDTASTPGAATSGSCSESEA</sequence>
<dbReference type="Proteomes" id="UP000000305">
    <property type="component" value="Unassembled WGS sequence"/>
</dbReference>
<protein>
    <submittedName>
        <fullName evidence="2">Uncharacterized protein</fullName>
    </submittedName>
</protein>
<dbReference type="HOGENOM" id="CLU_2199556_0_0_1"/>
<keyword evidence="3" id="KW-1185">Reference proteome</keyword>
<gene>
    <name evidence="2" type="ORF">DAPPUDRAFT_271123</name>
</gene>
<feature type="compositionally biased region" description="Low complexity" evidence="1">
    <location>
        <begin position="80"/>
        <end position="89"/>
    </location>
</feature>
<dbReference type="KEGG" id="dpx:DAPPUDRAFT_271123"/>
<evidence type="ECO:0000313" key="2">
    <source>
        <dbReference type="EMBL" id="EFX62058.1"/>
    </source>
</evidence>
<name>E9I1S2_DAPPU</name>
<dbReference type="PhylomeDB" id="E9I1S2"/>
<dbReference type="EMBL" id="GL733864">
    <property type="protein sequence ID" value="EFX62058.1"/>
    <property type="molecule type" value="Genomic_DNA"/>
</dbReference>
<dbReference type="OrthoDB" id="7458135at2759"/>